<dbReference type="Gene3D" id="3.20.20.370">
    <property type="entry name" value="Glycoside hydrolase/deacetylase"/>
    <property type="match status" value="1"/>
</dbReference>
<accession>A0ABQ4MC62</accession>
<proteinExistence type="predicted"/>
<organism evidence="3 4">
    <name type="scientific">Paenibacillus vini</name>
    <dbReference type="NCBI Taxonomy" id="1476024"/>
    <lineage>
        <taxon>Bacteria</taxon>
        <taxon>Bacillati</taxon>
        <taxon>Bacillota</taxon>
        <taxon>Bacilli</taxon>
        <taxon>Bacillales</taxon>
        <taxon>Paenibacillaceae</taxon>
        <taxon>Paenibacillus</taxon>
    </lineage>
</organism>
<feature type="chain" id="PRO_5046063654" description="Divergent polysaccharide deacetylase family protein" evidence="2">
    <location>
        <begin position="33"/>
        <end position="303"/>
    </location>
</feature>
<evidence type="ECO:0000256" key="1">
    <source>
        <dbReference type="SAM" id="MobiDB-lite"/>
    </source>
</evidence>
<feature type="signal peptide" evidence="2">
    <location>
        <begin position="1"/>
        <end position="32"/>
    </location>
</feature>
<keyword evidence="2" id="KW-0732">Signal</keyword>
<feature type="region of interest" description="Disordered" evidence="1">
    <location>
        <begin position="41"/>
        <end position="64"/>
    </location>
</feature>
<dbReference type="InterPro" id="IPR011330">
    <property type="entry name" value="Glyco_hydro/deAcase_b/a-brl"/>
</dbReference>
<evidence type="ECO:0000313" key="3">
    <source>
        <dbReference type="EMBL" id="GIP53232.1"/>
    </source>
</evidence>
<keyword evidence="4" id="KW-1185">Reference proteome</keyword>
<gene>
    <name evidence="3" type="ORF">J42TS3_22670</name>
</gene>
<dbReference type="EMBL" id="BOSL01000006">
    <property type="protein sequence ID" value="GIP53232.1"/>
    <property type="molecule type" value="Genomic_DNA"/>
</dbReference>
<reference evidence="3 4" key="1">
    <citation type="submission" date="2021-03" db="EMBL/GenBank/DDBJ databases">
        <title>Antimicrobial resistance genes in bacteria isolated from Japanese honey, and their potential for conferring macrolide and lincosamide resistance in the American foulbrood pathogen Paenibacillus larvae.</title>
        <authorList>
            <person name="Okamoto M."/>
            <person name="Kumagai M."/>
            <person name="Kanamori H."/>
            <person name="Takamatsu D."/>
        </authorList>
    </citation>
    <scope>NUCLEOTIDE SEQUENCE [LARGE SCALE GENOMIC DNA]</scope>
    <source>
        <strain evidence="3 4">J42TS3</strain>
    </source>
</reference>
<sequence>MKASKKNIVKRIGLLLCLLLLNPIGGITNVQADQSVLFAPPAPSTPSAPLSQDGRTQDPVSKKDSERRLAIIIDDLGNSMGGTEEILNLPVKVTVAVMPFMRSTEQDARRAHELGHDVLIHMPMEPKQGKPEWLGPGAILSAMTDEEVRKKVEEAIDNVPFAKGINNHMGSKITGDDRIMAVILQVCRERGLFFVDSKTNYWSVTSQISEKMGMPRLSNDIFLDDVHNTRHIAGQLRKIQDLLDQKGKCVAIGHVGVKGTITAATLKQYIPEFQARGVKFIGISELAKEQKGPGAPGRGVTSP</sequence>
<comment type="caution">
    <text evidence="3">The sequence shown here is derived from an EMBL/GenBank/DDBJ whole genome shotgun (WGS) entry which is preliminary data.</text>
</comment>
<evidence type="ECO:0000256" key="2">
    <source>
        <dbReference type="SAM" id="SignalP"/>
    </source>
</evidence>
<dbReference type="PANTHER" id="PTHR30105">
    <property type="entry name" value="UNCHARACTERIZED YIBQ-RELATED"/>
    <property type="match status" value="1"/>
</dbReference>
<dbReference type="RefSeq" id="WP_213654838.1">
    <property type="nucleotide sequence ID" value="NZ_BOSL01000006.1"/>
</dbReference>
<dbReference type="InterPro" id="IPR006837">
    <property type="entry name" value="Divergent_DAC"/>
</dbReference>
<dbReference type="Pfam" id="PF04748">
    <property type="entry name" value="Polysacc_deac_2"/>
    <property type="match status" value="1"/>
</dbReference>
<dbReference type="CDD" id="cd10936">
    <property type="entry name" value="CE4_DAC2"/>
    <property type="match status" value="1"/>
</dbReference>
<dbReference type="Proteomes" id="UP000679992">
    <property type="component" value="Unassembled WGS sequence"/>
</dbReference>
<dbReference type="PANTHER" id="PTHR30105:SF2">
    <property type="entry name" value="DIVERGENT POLYSACCHARIDE DEACETYLASE SUPERFAMILY"/>
    <property type="match status" value="1"/>
</dbReference>
<evidence type="ECO:0000313" key="4">
    <source>
        <dbReference type="Proteomes" id="UP000679992"/>
    </source>
</evidence>
<protein>
    <recommendedName>
        <fullName evidence="5">Divergent polysaccharide deacetylase family protein</fullName>
    </recommendedName>
</protein>
<name>A0ABQ4MC62_9BACL</name>
<dbReference type="SUPFAM" id="SSF88713">
    <property type="entry name" value="Glycoside hydrolase/deacetylase"/>
    <property type="match status" value="1"/>
</dbReference>
<evidence type="ECO:0008006" key="5">
    <source>
        <dbReference type="Google" id="ProtNLM"/>
    </source>
</evidence>